<evidence type="ECO:0000313" key="2">
    <source>
        <dbReference type="EMBL" id="KAK1437646.1"/>
    </source>
</evidence>
<keyword evidence="1" id="KW-0472">Membrane</keyword>
<comment type="caution">
    <text evidence="2">The sequence shown here is derived from an EMBL/GenBank/DDBJ whole genome shotgun (WGS) entry which is preliminary data.</text>
</comment>
<evidence type="ECO:0000313" key="3">
    <source>
        <dbReference type="Proteomes" id="UP001229421"/>
    </source>
</evidence>
<feature type="transmembrane region" description="Helical" evidence="1">
    <location>
        <begin position="9"/>
        <end position="28"/>
    </location>
</feature>
<sequence length="132" mass="14496">MACINRRSVFIFIFIAAIFIMQLLLITADEGGEYKTERYDPRTPPTPKGNINHGSFCDWFVNLVVVVVNALSGTCQDFRKGTASIIGVGGSVGEALPLGTPFEGVPPMMVVCLCPPSYLQTYFFIRKDEVVV</sequence>
<keyword evidence="1" id="KW-1133">Transmembrane helix</keyword>
<keyword evidence="3" id="KW-1185">Reference proteome</keyword>
<proteinExistence type="predicted"/>
<dbReference type="Proteomes" id="UP001229421">
    <property type="component" value="Unassembled WGS sequence"/>
</dbReference>
<protein>
    <submittedName>
        <fullName evidence="2">Uncharacterized protein</fullName>
    </submittedName>
</protein>
<organism evidence="2 3">
    <name type="scientific">Tagetes erecta</name>
    <name type="common">African marigold</name>
    <dbReference type="NCBI Taxonomy" id="13708"/>
    <lineage>
        <taxon>Eukaryota</taxon>
        <taxon>Viridiplantae</taxon>
        <taxon>Streptophyta</taxon>
        <taxon>Embryophyta</taxon>
        <taxon>Tracheophyta</taxon>
        <taxon>Spermatophyta</taxon>
        <taxon>Magnoliopsida</taxon>
        <taxon>eudicotyledons</taxon>
        <taxon>Gunneridae</taxon>
        <taxon>Pentapetalae</taxon>
        <taxon>asterids</taxon>
        <taxon>campanulids</taxon>
        <taxon>Asterales</taxon>
        <taxon>Asteraceae</taxon>
        <taxon>Asteroideae</taxon>
        <taxon>Heliantheae alliance</taxon>
        <taxon>Tageteae</taxon>
        <taxon>Tagetes</taxon>
    </lineage>
</organism>
<dbReference type="EMBL" id="JAUHHV010000001">
    <property type="protein sequence ID" value="KAK1437646.1"/>
    <property type="molecule type" value="Genomic_DNA"/>
</dbReference>
<gene>
    <name evidence="2" type="ORF">QVD17_03440</name>
</gene>
<accession>A0AAD8LEB9</accession>
<dbReference type="AlphaFoldDB" id="A0AAD8LEB9"/>
<name>A0AAD8LEB9_TARER</name>
<reference evidence="2" key="1">
    <citation type="journal article" date="2023" name="bioRxiv">
        <title>Improved chromosome-level genome assembly for marigold (Tagetes erecta).</title>
        <authorList>
            <person name="Jiang F."/>
            <person name="Yuan L."/>
            <person name="Wang S."/>
            <person name="Wang H."/>
            <person name="Xu D."/>
            <person name="Wang A."/>
            <person name="Fan W."/>
        </authorList>
    </citation>
    <scope>NUCLEOTIDE SEQUENCE</scope>
    <source>
        <strain evidence="2">WSJ</strain>
        <tissue evidence="2">Leaf</tissue>
    </source>
</reference>
<keyword evidence="1" id="KW-0812">Transmembrane</keyword>
<evidence type="ECO:0000256" key="1">
    <source>
        <dbReference type="SAM" id="Phobius"/>
    </source>
</evidence>